<accession>A0A9P3PGR6</accession>
<organism evidence="2 3">
    <name type="scientific">Lyophyllum shimeji</name>
    <name type="common">Hon-shimeji</name>
    <name type="synonym">Tricholoma shimeji</name>
    <dbReference type="NCBI Taxonomy" id="47721"/>
    <lineage>
        <taxon>Eukaryota</taxon>
        <taxon>Fungi</taxon>
        <taxon>Dikarya</taxon>
        <taxon>Basidiomycota</taxon>
        <taxon>Agaricomycotina</taxon>
        <taxon>Agaricomycetes</taxon>
        <taxon>Agaricomycetidae</taxon>
        <taxon>Agaricales</taxon>
        <taxon>Tricholomatineae</taxon>
        <taxon>Lyophyllaceae</taxon>
        <taxon>Lyophyllum</taxon>
    </lineage>
</organism>
<feature type="compositionally biased region" description="Low complexity" evidence="1">
    <location>
        <begin position="98"/>
        <end position="111"/>
    </location>
</feature>
<feature type="compositionally biased region" description="Basic and acidic residues" evidence="1">
    <location>
        <begin position="195"/>
        <end position="212"/>
    </location>
</feature>
<feature type="region of interest" description="Disordered" evidence="1">
    <location>
        <begin position="1"/>
        <end position="25"/>
    </location>
</feature>
<dbReference type="Proteomes" id="UP001063166">
    <property type="component" value="Unassembled WGS sequence"/>
</dbReference>
<evidence type="ECO:0000256" key="1">
    <source>
        <dbReference type="SAM" id="MobiDB-lite"/>
    </source>
</evidence>
<reference evidence="2" key="1">
    <citation type="submission" date="2022-07" db="EMBL/GenBank/DDBJ databases">
        <title>The genome of Lyophyllum shimeji provides insight into the initial evolution of ectomycorrhizal fungal genome.</title>
        <authorList>
            <person name="Kobayashi Y."/>
            <person name="Shibata T."/>
            <person name="Hirakawa H."/>
            <person name="Shigenobu S."/>
            <person name="Nishiyama T."/>
            <person name="Yamada A."/>
            <person name="Hasebe M."/>
            <person name="Kawaguchi M."/>
        </authorList>
    </citation>
    <scope>NUCLEOTIDE SEQUENCE</scope>
    <source>
        <strain evidence="2">AT787</strain>
    </source>
</reference>
<gene>
    <name evidence="2" type="ORF">LshimejAT787_0211060</name>
</gene>
<evidence type="ECO:0000313" key="2">
    <source>
        <dbReference type="EMBL" id="GLB35541.1"/>
    </source>
</evidence>
<dbReference type="OrthoDB" id="3068957at2759"/>
<dbReference type="EMBL" id="BRPK01000002">
    <property type="protein sequence ID" value="GLB35541.1"/>
    <property type="molecule type" value="Genomic_DNA"/>
</dbReference>
<protein>
    <submittedName>
        <fullName evidence="2">Uncharacterized protein</fullName>
    </submittedName>
</protein>
<feature type="compositionally biased region" description="Basic and acidic residues" evidence="1">
    <location>
        <begin position="319"/>
        <end position="355"/>
    </location>
</feature>
<proteinExistence type="predicted"/>
<dbReference type="AlphaFoldDB" id="A0A9P3PGR6"/>
<feature type="region of interest" description="Disordered" evidence="1">
    <location>
        <begin position="186"/>
        <end position="218"/>
    </location>
</feature>
<feature type="region of interest" description="Disordered" evidence="1">
    <location>
        <begin position="319"/>
        <end position="382"/>
    </location>
</feature>
<feature type="region of interest" description="Disordered" evidence="1">
    <location>
        <begin position="142"/>
        <end position="169"/>
    </location>
</feature>
<name>A0A9P3PGR6_LYOSH</name>
<evidence type="ECO:0000313" key="3">
    <source>
        <dbReference type="Proteomes" id="UP001063166"/>
    </source>
</evidence>
<keyword evidence="3" id="KW-1185">Reference proteome</keyword>
<comment type="caution">
    <text evidence="2">The sequence shown here is derived from an EMBL/GenBank/DDBJ whole genome shotgun (WGS) entry which is preliminary data.</text>
</comment>
<feature type="region of interest" description="Disordered" evidence="1">
    <location>
        <begin position="83"/>
        <end position="111"/>
    </location>
</feature>
<sequence length="432" mass="47394">MYSTRAASESRPLIPPASAGLRTSPAGLRAHPAGLLVPPPSDPGFAAHRCATSAAHYYTVFTRQGLLRLVLFGSPLASFVKMSPQKNSDTPCTPPTPNSSQPSQASATPTSYESMTFPLLDAYLARAAQGQAALTRRDTLVPTANSSCPGQLEWQDAPRIPGQPRPIPPRNEPVVYLPPAAMQDQLEGGNLADTGHSDSDSKSDTEGEEQRNTRGTYSGREYKVLASVAIDVNPWAAGHGQKKARWQQVASEVKAEGCFKDSSMETIKRKMKELMDYQRDPDSRSGSRIARILKGSHAISIASLLDRACHLEDCAKNKTEDERQVARKRDEEDKAGGKAIRDASVRTMGLKREPSTEPDSDQENVEPKSHKRSRKSTKSDSLAELREMREILANSETQQQNFQKDIISAINETTRVYKESQDNLINVLKNLN</sequence>